<comment type="subcellular location">
    <subcellularLocation>
        <location evidence="1">Plastid</location>
        <location evidence="1">Amyloplast</location>
    </subcellularLocation>
</comment>
<accession>A0A9P1DDJ2</accession>
<keyword evidence="2" id="KW-0808">Transferase</keyword>
<dbReference type="EMBL" id="CAMXCT020004333">
    <property type="protein sequence ID" value="CAL1161964.1"/>
    <property type="molecule type" value="Genomic_DNA"/>
</dbReference>
<keyword evidence="8" id="KW-1185">Reference proteome</keyword>
<name>A0A9P1DDJ2_9DINO</name>
<dbReference type="SUPFAM" id="SSF53756">
    <property type="entry name" value="UDP-Glycosyltransferase/glycogen phosphorylase"/>
    <property type="match status" value="1"/>
</dbReference>
<proteinExistence type="predicted"/>
<sequence>MGILNGISDEWNPSTDPHIVMRYERDNFEEGKRCCKAELQRQLGLTEDPKLCLIGFCGRLCYQKGIHLILECLPWLMRNEGNGVNGFVQVAMMGKGELKYERELRKAEEQYPGRVCAFVGFDPIIEHRMMAGCDILLMPSQYEPCGLPQMYAQQYATLPVVHETGGLKDSVRGLWNDQERHVATGFLFGGFDTNRLKERLYQAMDTFRHKKALWGQMQMNAIKCNYYWPQAIDEYEKNIDQVMEDEPYQR</sequence>
<evidence type="ECO:0000256" key="2">
    <source>
        <dbReference type="ARBA" id="ARBA00022676"/>
    </source>
</evidence>
<reference evidence="6" key="2">
    <citation type="submission" date="2024-04" db="EMBL/GenBank/DDBJ databases">
        <authorList>
            <person name="Chen Y."/>
            <person name="Shah S."/>
            <person name="Dougan E. K."/>
            <person name="Thang M."/>
            <person name="Chan C."/>
        </authorList>
    </citation>
    <scope>NUCLEOTIDE SEQUENCE [LARGE SCALE GENOMIC DNA]</scope>
</reference>
<keyword evidence="3" id="KW-0035">Amyloplast</keyword>
<keyword evidence="3" id="KW-0934">Plastid</keyword>
<keyword evidence="2" id="KW-0328">Glycosyltransferase</keyword>
<evidence type="ECO:0000313" key="5">
    <source>
        <dbReference type="EMBL" id="CAI4008589.1"/>
    </source>
</evidence>
<dbReference type="Proteomes" id="UP001152797">
    <property type="component" value="Unassembled WGS sequence"/>
</dbReference>
<comment type="caution">
    <text evidence="5">The sequence shown here is derived from an EMBL/GenBank/DDBJ whole genome shotgun (WGS) entry which is preliminary data.</text>
</comment>
<gene>
    <name evidence="5" type="ORF">C1SCF055_LOCUS34015</name>
</gene>
<dbReference type="InterPro" id="IPR001296">
    <property type="entry name" value="Glyco_trans_1"/>
</dbReference>
<dbReference type="EMBL" id="CAMXCT030004333">
    <property type="protein sequence ID" value="CAL4795901.1"/>
    <property type="molecule type" value="Genomic_DNA"/>
</dbReference>
<evidence type="ECO:0000256" key="1">
    <source>
        <dbReference type="ARBA" id="ARBA00004602"/>
    </source>
</evidence>
<dbReference type="OrthoDB" id="10263625at2759"/>
<dbReference type="AlphaFoldDB" id="A0A9P1DDJ2"/>
<dbReference type="EMBL" id="CAMXCT010004333">
    <property type="protein sequence ID" value="CAI4008589.1"/>
    <property type="molecule type" value="Genomic_DNA"/>
</dbReference>
<protein>
    <submittedName>
        <fullName evidence="7">Starch synthase</fullName>
    </submittedName>
</protein>
<feature type="domain" description="Glycosyl transferase family 1" evidence="4">
    <location>
        <begin position="42"/>
        <end position="204"/>
    </location>
</feature>
<evidence type="ECO:0000313" key="6">
    <source>
        <dbReference type="EMBL" id="CAL1161964.1"/>
    </source>
</evidence>
<dbReference type="Gene3D" id="3.40.50.2000">
    <property type="entry name" value="Glycogen Phosphorylase B"/>
    <property type="match status" value="2"/>
</dbReference>
<evidence type="ECO:0000313" key="7">
    <source>
        <dbReference type="EMBL" id="CAL4795901.1"/>
    </source>
</evidence>
<dbReference type="PANTHER" id="PTHR45825">
    <property type="entry name" value="GRANULE-BOUND STARCH SYNTHASE 1, CHLOROPLASTIC/AMYLOPLASTIC"/>
    <property type="match status" value="1"/>
</dbReference>
<evidence type="ECO:0000259" key="4">
    <source>
        <dbReference type="Pfam" id="PF00534"/>
    </source>
</evidence>
<reference evidence="5" key="1">
    <citation type="submission" date="2022-10" db="EMBL/GenBank/DDBJ databases">
        <authorList>
            <person name="Chen Y."/>
            <person name="Dougan E. K."/>
            <person name="Chan C."/>
            <person name="Rhodes N."/>
            <person name="Thang M."/>
        </authorList>
    </citation>
    <scope>NUCLEOTIDE SEQUENCE</scope>
</reference>
<evidence type="ECO:0000313" key="8">
    <source>
        <dbReference type="Proteomes" id="UP001152797"/>
    </source>
</evidence>
<dbReference type="GO" id="GO:0016757">
    <property type="term" value="F:glycosyltransferase activity"/>
    <property type="evidence" value="ECO:0007669"/>
    <property type="project" value="UniProtKB-KW"/>
</dbReference>
<evidence type="ECO:0000256" key="3">
    <source>
        <dbReference type="ARBA" id="ARBA00023234"/>
    </source>
</evidence>
<dbReference type="Pfam" id="PF00534">
    <property type="entry name" value="Glycos_transf_1"/>
    <property type="match status" value="1"/>
</dbReference>
<organism evidence="5">
    <name type="scientific">Cladocopium goreaui</name>
    <dbReference type="NCBI Taxonomy" id="2562237"/>
    <lineage>
        <taxon>Eukaryota</taxon>
        <taxon>Sar</taxon>
        <taxon>Alveolata</taxon>
        <taxon>Dinophyceae</taxon>
        <taxon>Suessiales</taxon>
        <taxon>Symbiodiniaceae</taxon>
        <taxon>Cladocopium</taxon>
    </lineage>
</organism>
<dbReference type="PANTHER" id="PTHR45825:SF11">
    <property type="entry name" value="ALPHA AMYLASE DOMAIN-CONTAINING PROTEIN"/>
    <property type="match status" value="1"/>
</dbReference>